<evidence type="ECO:0000256" key="1">
    <source>
        <dbReference type="PROSITE-ProRule" id="PRU00221"/>
    </source>
</evidence>
<dbReference type="OMA" id="NNECEDE"/>
<sequence>MQAQHSTSSQIIQYTMTKIEESFFEIGSQIEFSFAEIDKFIDSIFLFPFEQVTHTIESKLELPQFPEFSMSEIDYSQQILDSLKPLVNQITKNRIEIKEQKGTQTFFEQKIIEEKEESNKEKNILNMEIDSQNQQIKQSDSILNEVKCIKNIISKQKEVLQVENEQKQLEQQLMMNEQFQFQLIYDSSQQFLQCYAIVFNKDGSIMITADSNLIKIWNFEQGRFKLSNSYTGHTNPIYCLVCSKKTNNFISGCSYYKIICWQQINQNEWKCSQPFQQHSDGVNCLLLNKQEDQLISGGLDYHIIVWQVDFMKNHLAYLYSLDNHSNSVCSLSFNQSETLLASCGFHEFIIWEKGLQGKLKLKYKQDVSSGYKIHFINDQQFIWVTKDKQNEVFQQNSNKTITLINNNECDDDFLFPIIHNKDRNVILVRHKHHIYLIRELKDGIFNILASLNCQTPDTYGTMTNNGQYLVFWDQKQEKYSSYEILYK</sequence>
<dbReference type="PROSITE" id="PS50082">
    <property type="entry name" value="WD_REPEATS_2"/>
    <property type="match status" value="1"/>
</dbReference>
<dbReference type="SMART" id="SM00320">
    <property type="entry name" value="WD40"/>
    <property type="match status" value="4"/>
</dbReference>
<organism evidence="3 4">
    <name type="scientific">Paramecium primaurelia</name>
    <dbReference type="NCBI Taxonomy" id="5886"/>
    <lineage>
        <taxon>Eukaryota</taxon>
        <taxon>Sar</taxon>
        <taxon>Alveolata</taxon>
        <taxon>Ciliophora</taxon>
        <taxon>Intramacronucleata</taxon>
        <taxon>Oligohymenophorea</taxon>
        <taxon>Peniculida</taxon>
        <taxon>Parameciidae</taxon>
        <taxon>Paramecium</taxon>
    </lineage>
</organism>
<dbReference type="GO" id="GO:0016226">
    <property type="term" value="P:iron-sulfur cluster assembly"/>
    <property type="evidence" value="ECO:0007669"/>
    <property type="project" value="TreeGrafter"/>
</dbReference>
<protein>
    <recommendedName>
        <fullName evidence="5">WD40-repeat-containing domain</fullName>
    </recommendedName>
</protein>
<dbReference type="InterPro" id="IPR001680">
    <property type="entry name" value="WD40_rpt"/>
</dbReference>
<keyword evidence="4" id="KW-1185">Reference proteome</keyword>
<keyword evidence="2" id="KW-0175">Coiled coil</keyword>
<dbReference type="Proteomes" id="UP000688137">
    <property type="component" value="Unassembled WGS sequence"/>
</dbReference>
<dbReference type="PROSITE" id="PS50294">
    <property type="entry name" value="WD_REPEATS_REGION"/>
    <property type="match status" value="1"/>
</dbReference>
<evidence type="ECO:0000313" key="3">
    <source>
        <dbReference type="EMBL" id="CAD8117859.1"/>
    </source>
</evidence>
<dbReference type="PANTHER" id="PTHR19920">
    <property type="entry name" value="WD40 PROTEIN CIAO1"/>
    <property type="match status" value="1"/>
</dbReference>
<gene>
    <name evidence="3" type="ORF">PPRIM_AZ9-3.1.T2130007</name>
</gene>
<feature type="repeat" description="WD" evidence="1">
    <location>
        <begin position="275"/>
        <end position="309"/>
    </location>
</feature>
<dbReference type="PANTHER" id="PTHR19920:SF0">
    <property type="entry name" value="CYTOSOLIC IRON-SULFUR PROTEIN ASSEMBLY PROTEIN CIAO1-RELATED"/>
    <property type="match status" value="1"/>
</dbReference>
<comment type="caution">
    <text evidence="3">The sequence shown here is derived from an EMBL/GenBank/DDBJ whole genome shotgun (WGS) entry which is preliminary data.</text>
</comment>
<proteinExistence type="predicted"/>
<evidence type="ECO:0000313" key="4">
    <source>
        <dbReference type="Proteomes" id="UP000688137"/>
    </source>
</evidence>
<feature type="coiled-coil region" evidence="2">
    <location>
        <begin position="115"/>
        <end position="172"/>
    </location>
</feature>
<keyword evidence="1" id="KW-0853">WD repeat</keyword>
<evidence type="ECO:0008006" key="5">
    <source>
        <dbReference type="Google" id="ProtNLM"/>
    </source>
</evidence>
<accession>A0A8S1QQ65</accession>
<reference evidence="3" key="1">
    <citation type="submission" date="2021-01" db="EMBL/GenBank/DDBJ databases">
        <authorList>
            <consortium name="Genoscope - CEA"/>
            <person name="William W."/>
        </authorList>
    </citation>
    <scope>NUCLEOTIDE SEQUENCE</scope>
</reference>
<dbReference type="EMBL" id="CAJJDM010000222">
    <property type="protein sequence ID" value="CAD8117859.1"/>
    <property type="molecule type" value="Genomic_DNA"/>
</dbReference>
<dbReference type="AlphaFoldDB" id="A0A8S1QQ65"/>
<name>A0A8S1QQ65_PARPR</name>
<dbReference type="Pfam" id="PF00400">
    <property type="entry name" value="WD40"/>
    <property type="match status" value="3"/>
</dbReference>
<dbReference type="GO" id="GO:0097361">
    <property type="term" value="C:cytosolic [4Fe-4S] assembly targeting complex"/>
    <property type="evidence" value="ECO:0007669"/>
    <property type="project" value="TreeGrafter"/>
</dbReference>
<evidence type="ECO:0000256" key="2">
    <source>
        <dbReference type="SAM" id="Coils"/>
    </source>
</evidence>